<keyword evidence="5 9" id="KW-0547">Nucleotide-binding</keyword>
<organism evidence="11 12">
    <name type="scientific">Actinobaculum massiliense ACS-171-V-Col2</name>
    <dbReference type="NCBI Taxonomy" id="883066"/>
    <lineage>
        <taxon>Bacteria</taxon>
        <taxon>Bacillati</taxon>
        <taxon>Actinomycetota</taxon>
        <taxon>Actinomycetes</taxon>
        <taxon>Actinomycetales</taxon>
        <taxon>Actinomycetaceae</taxon>
        <taxon>Actinobaculum</taxon>
    </lineage>
</organism>
<name>K9EFM5_9ACTO</name>
<protein>
    <recommendedName>
        <fullName evidence="9">Acetylglutamate kinase</fullName>
        <ecNumber evidence="9">2.7.2.8</ecNumber>
    </recommendedName>
    <alternativeName>
        <fullName evidence="9">N-acetyl-L-glutamate 5-phosphotransferase</fullName>
    </alternativeName>
    <alternativeName>
        <fullName evidence="9">NAG kinase</fullName>
        <shortName evidence="9">NAGK</shortName>
    </alternativeName>
</protein>
<evidence type="ECO:0000256" key="2">
    <source>
        <dbReference type="ARBA" id="ARBA00022571"/>
    </source>
</evidence>
<proteinExistence type="inferred from homology"/>
<dbReference type="RefSeq" id="WP_007001848.1">
    <property type="nucleotide sequence ID" value="NZ_JH992956.1"/>
</dbReference>
<evidence type="ECO:0000313" key="11">
    <source>
        <dbReference type="EMBL" id="EKU94696.1"/>
    </source>
</evidence>
<dbReference type="PIRSF" id="PIRSF000728">
    <property type="entry name" value="NAGK"/>
    <property type="match status" value="1"/>
</dbReference>
<evidence type="ECO:0000256" key="8">
    <source>
        <dbReference type="ARBA" id="ARBA00048141"/>
    </source>
</evidence>
<keyword evidence="4 9" id="KW-0808">Transferase</keyword>
<feature type="domain" description="Aspartate/glutamate/uridylate kinase" evidence="10">
    <location>
        <begin position="33"/>
        <end position="274"/>
    </location>
</feature>
<keyword evidence="9" id="KW-0963">Cytoplasm</keyword>
<evidence type="ECO:0000256" key="7">
    <source>
        <dbReference type="ARBA" id="ARBA00022840"/>
    </source>
</evidence>
<reference evidence="11 12" key="1">
    <citation type="submission" date="2012-09" db="EMBL/GenBank/DDBJ databases">
        <title>The Genome Sequence of Actinobaculum massiliae ACS-171-V-COL2.</title>
        <authorList>
            <consortium name="The Broad Institute Genome Sequencing Platform"/>
            <person name="Earl A."/>
            <person name="Ward D."/>
            <person name="Feldgarden M."/>
            <person name="Gevers D."/>
            <person name="Saerens B."/>
            <person name="Vaneechoutte M."/>
            <person name="Walker B."/>
            <person name="Young S.K."/>
            <person name="Zeng Q."/>
            <person name="Gargeya S."/>
            <person name="Fitzgerald M."/>
            <person name="Haas B."/>
            <person name="Abouelleil A."/>
            <person name="Alvarado L."/>
            <person name="Arachchi H.M."/>
            <person name="Berlin A."/>
            <person name="Chapman S.B."/>
            <person name="Goldberg J."/>
            <person name="Griggs A."/>
            <person name="Gujja S."/>
            <person name="Hansen M."/>
            <person name="Howarth C."/>
            <person name="Imamovic A."/>
            <person name="Larimer J."/>
            <person name="McCowen C."/>
            <person name="Montmayeur A."/>
            <person name="Murphy C."/>
            <person name="Neiman D."/>
            <person name="Pearson M."/>
            <person name="Priest M."/>
            <person name="Roberts A."/>
            <person name="Saif S."/>
            <person name="Shea T."/>
            <person name="Sisk P."/>
            <person name="Sykes S."/>
            <person name="Wortman J."/>
            <person name="Nusbaum C."/>
            <person name="Birren B."/>
        </authorList>
    </citation>
    <scope>NUCLEOTIDE SEQUENCE [LARGE SCALE GENOMIC DNA]</scope>
    <source>
        <strain evidence="12">ACS-171-V-Col2</strain>
    </source>
</reference>
<evidence type="ECO:0000256" key="5">
    <source>
        <dbReference type="ARBA" id="ARBA00022741"/>
    </source>
</evidence>
<dbReference type="CDD" id="cd04250">
    <property type="entry name" value="AAK_NAGK-C"/>
    <property type="match status" value="1"/>
</dbReference>
<evidence type="ECO:0000259" key="10">
    <source>
        <dbReference type="Pfam" id="PF00696"/>
    </source>
</evidence>
<comment type="catalytic activity">
    <reaction evidence="8 9">
        <text>N-acetyl-L-glutamate + ATP = N-acetyl-L-glutamyl 5-phosphate + ADP</text>
        <dbReference type="Rhea" id="RHEA:14629"/>
        <dbReference type="ChEBI" id="CHEBI:30616"/>
        <dbReference type="ChEBI" id="CHEBI:44337"/>
        <dbReference type="ChEBI" id="CHEBI:57936"/>
        <dbReference type="ChEBI" id="CHEBI:456216"/>
        <dbReference type="EC" id="2.7.2.8"/>
    </reaction>
</comment>
<dbReference type="PATRIC" id="fig|883066.3.peg.1705"/>
<accession>K9EFM5</accession>
<evidence type="ECO:0000256" key="9">
    <source>
        <dbReference type="HAMAP-Rule" id="MF_00082"/>
    </source>
</evidence>
<dbReference type="InterPro" id="IPR036393">
    <property type="entry name" value="AceGlu_kinase-like_sf"/>
</dbReference>
<feature type="binding site" evidence="9">
    <location>
        <position position="93"/>
    </location>
    <ligand>
        <name>substrate</name>
    </ligand>
</feature>
<dbReference type="NCBIfam" id="TIGR00761">
    <property type="entry name" value="argB"/>
    <property type="match status" value="1"/>
</dbReference>
<dbReference type="HAMAP" id="MF_00082">
    <property type="entry name" value="ArgB"/>
    <property type="match status" value="1"/>
</dbReference>
<dbReference type="HOGENOM" id="CLU_053680_0_0_11"/>
<dbReference type="FunFam" id="3.40.1160.10:FF:000004">
    <property type="entry name" value="Acetylglutamate kinase"/>
    <property type="match status" value="1"/>
</dbReference>
<evidence type="ECO:0000256" key="3">
    <source>
        <dbReference type="ARBA" id="ARBA00022605"/>
    </source>
</evidence>
<comment type="function">
    <text evidence="9">Catalyzes the ATP-dependent phosphorylation of N-acetyl-L-glutamate.</text>
</comment>
<dbReference type="PANTHER" id="PTHR23342:SF0">
    <property type="entry name" value="N-ACETYLGLUTAMATE SYNTHASE, MITOCHONDRIAL"/>
    <property type="match status" value="1"/>
</dbReference>
<feature type="binding site" evidence="9">
    <location>
        <position position="194"/>
    </location>
    <ligand>
        <name>substrate</name>
    </ligand>
</feature>
<dbReference type="InterPro" id="IPR001048">
    <property type="entry name" value="Asp/Glu/Uridylate_kinase"/>
</dbReference>
<keyword evidence="12" id="KW-1185">Reference proteome</keyword>
<dbReference type="eggNOG" id="COG0548">
    <property type="taxonomic scope" value="Bacteria"/>
</dbReference>
<feature type="site" description="Transition state stabilizer" evidence="9">
    <location>
        <position position="255"/>
    </location>
</feature>
<dbReference type="EMBL" id="AGWL01000008">
    <property type="protein sequence ID" value="EKU94696.1"/>
    <property type="molecule type" value="Genomic_DNA"/>
</dbReference>
<comment type="subcellular location">
    <subcellularLocation>
        <location evidence="9">Cytoplasm</location>
    </subcellularLocation>
</comment>
<sequence length="297" mass="32477">MTDLDNTIDRARLKAGVLIEALPWMRKFRDCIFVIKYGGNAMISPELRLAFAEDIVFLHHVGIKPVVVHGGGPQISAMLERINLKPEYRGGYRYTDDETMDIVRMVLTGKVQRELVSLLNENFPYSIGLSGEDASLFTARRSMVSVDGKDVDLGHVGDIVSVTPSAVLDVLNTGRIPVVSSVAVDVDATTEVLNVNADLAAGHLAESLGAYKLIMATDVEGLYRDWPNRESIIKQISASELRELLPSLQSGMIPKMNAALYAIDHGVKEAHIVDGRMAHSMLVEVFTNEGIGTVIHP</sequence>
<dbReference type="GO" id="GO:0042450">
    <property type="term" value="P:L-arginine biosynthetic process via ornithine"/>
    <property type="evidence" value="ECO:0007669"/>
    <property type="project" value="UniProtKB-UniRule"/>
</dbReference>
<comment type="pathway">
    <text evidence="1 9">Amino-acid biosynthesis; L-arginine biosynthesis; N(2)-acetyl-L-ornithine from L-glutamate: step 2/4.</text>
</comment>
<dbReference type="InterPro" id="IPR037528">
    <property type="entry name" value="ArgB"/>
</dbReference>
<keyword evidence="2 9" id="KW-0055">Arginine biosynthesis</keyword>
<comment type="caution">
    <text evidence="11">The sequence shown here is derived from an EMBL/GenBank/DDBJ whole genome shotgun (WGS) entry which is preliminary data.</text>
</comment>
<comment type="similarity">
    <text evidence="9">Belongs to the acetylglutamate kinase family. ArgB subfamily.</text>
</comment>
<evidence type="ECO:0000256" key="4">
    <source>
        <dbReference type="ARBA" id="ARBA00022679"/>
    </source>
</evidence>
<feature type="binding site" evidence="9">
    <location>
        <begin position="71"/>
        <end position="72"/>
    </location>
    <ligand>
        <name>substrate</name>
    </ligand>
</feature>
<dbReference type="AlphaFoldDB" id="K9EFM5"/>
<dbReference type="UniPathway" id="UPA00068">
    <property type="reaction ID" value="UER00107"/>
</dbReference>
<evidence type="ECO:0000256" key="1">
    <source>
        <dbReference type="ARBA" id="ARBA00004828"/>
    </source>
</evidence>
<gene>
    <name evidence="9" type="primary">argB</name>
    <name evidence="11" type="ORF">HMPREF9233_01643</name>
</gene>
<dbReference type="Pfam" id="PF00696">
    <property type="entry name" value="AA_kinase"/>
    <property type="match status" value="1"/>
</dbReference>
<keyword evidence="7 9" id="KW-0067">ATP-binding</keyword>
<dbReference type="GO" id="GO:0003991">
    <property type="term" value="F:acetylglutamate kinase activity"/>
    <property type="evidence" value="ECO:0007669"/>
    <property type="project" value="UniProtKB-UniRule"/>
</dbReference>
<keyword evidence="3 9" id="KW-0028">Amino-acid biosynthesis</keyword>
<evidence type="ECO:0000256" key="6">
    <source>
        <dbReference type="ARBA" id="ARBA00022777"/>
    </source>
</evidence>
<dbReference type="SUPFAM" id="SSF53633">
    <property type="entry name" value="Carbamate kinase-like"/>
    <property type="match status" value="1"/>
</dbReference>
<dbReference type="InterPro" id="IPR004662">
    <property type="entry name" value="AcgluKinase_fam"/>
</dbReference>
<dbReference type="GO" id="GO:0005737">
    <property type="term" value="C:cytoplasm"/>
    <property type="evidence" value="ECO:0007669"/>
    <property type="project" value="UniProtKB-SubCell"/>
</dbReference>
<dbReference type="PANTHER" id="PTHR23342">
    <property type="entry name" value="N-ACETYLGLUTAMATE SYNTHASE"/>
    <property type="match status" value="1"/>
</dbReference>
<dbReference type="Gene3D" id="3.40.1160.10">
    <property type="entry name" value="Acetylglutamate kinase-like"/>
    <property type="match status" value="1"/>
</dbReference>
<keyword evidence="6 9" id="KW-0418">Kinase</keyword>
<feature type="site" description="Transition state stabilizer" evidence="9">
    <location>
        <position position="36"/>
    </location>
</feature>
<dbReference type="GO" id="GO:0005524">
    <property type="term" value="F:ATP binding"/>
    <property type="evidence" value="ECO:0007669"/>
    <property type="project" value="UniProtKB-UniRule"/>
</dbReference>
<dbReference type="Proteomes" id="UP000009888">
    <property type="component" value="Unassembled WGS sequence"/>
</dbReference>
<dbReference type="STRING" id="202789.GCA_001457435_00461"/>
<dbReference type="EC" id="2.7.2.8" evidence="9"/>
<evidence type="ECO:0000313" key="12">
    <source>
        <dbReference type="Proteomes" id="UP000009888"/>
    </source>
</evidence>
<dbReference type="InterPro" id="IPR041727">
    <property type="entry name" value="NAGK-C"/>
</dbReference>